<evidence type="ECO:0000256" key="1">
    <source>
        <dbReference type="SAM" id="MobiDB-lite"/>
    </source>
</evidence>
<name>B5DUC3_DROPS</name>
<reference evidence="2" key="3">
    <citation type="journal article" date="2012" name="PLoS ONE">
        <title>Mind the gap: upgrading genomes with Pacific Biosciences RS long-read sequencing technology.</title>
        <authorList>
            <person name="English A.C."/>
            <person name="Richards S."/>
            <person name="Han Y."/>
            <person name="Wang M."/>
            <person name="Vee V."/>
            <person name="Qu J."/>
            <person name="Qin X."/>
            <person name="Muzny D.M."/>
            <person name="Reid J.G."/>
            <person name="Worley K.C."/>
            <person name="Gibbs R.A."/>
        </authorList>
    </citation>
    <scope>NUCLEOTIDE SEQUENCE</scope>
    <source>
        <strain evidence="2">MV2-25</strain>
    </source>
</reference>
<dbReference type="AlphaFoldDB" id="B5DUC3"/>
<proteinExistence type="predicted"/>
<gene>
    <name evidence="2" type="primary">Dpse\GA27757</name>
    <name evidence="2" type="ORF">Dpse_GA27757</name>
</gene>
<reference evidence="2" key="2">
    <citation type="journal article" date="2007" name="Nature">
        <title>Evolution of genes and genomes on the Drosophila phylogeny.</title>
        <authorList>
            <consortium name="Drosophila 12 Genomes Consortium"/>
            <person name="Clark A.G."/>
            <person name="Eisen M.B."/>
            <person name="Smith D.R."/>
            <person name="Bergman C.M."/>
            <person name="Oliver B."/>
            <person name="Markow T.A."/>
            <person name="Kaufman T.C."/>
            <person name="Kellis M."/>
            <person name="Gelbart W."/>
            <person name="Iyer V.N."/>
            <person name="Pollard D.A."/>
            <person name="Sackton T.B."/>
            <person name="Larracuente A.M."/>
            <person name="Singh N.D."/>
            <person name="Abad J.P."/>
            <person name="Abt D.N."/>
            <person name="Adryan B."/>
            <person name="Aguade M."/>
            <person name="Akashi H."/>
            <person name="Anderson W.W."/>
            <person name="Aquadro C.F."/>
            <person name="Ardell D.H."/>
            <person name="Arguello R."/>
            <person name="Artieri C.G."/>
            <person name="Barbash D.A."/>
            <person name="Barker D."/>
            <person name="Barsanti P."/>
            <person name="Batterham P."/>
            <person name="Batzoglou S."/>
            <person name="Begun D."/>
            <person name="Bhutkar A."/>
            <person name="Blanco E."/>
            <person name="Bosak S.A."/>
            <person name="Bradley R.K."/>
            <person name="Brand A.D."/>
            <person name="Brent M.R."/>
            <person name="Brooks A.N."/>
            <person name="Brown R.H."/>
            <person name="Butlin R.K."/>
            <person name="Caggese C."/>
            <person name="Calvi B.R."/>
            <person name="Bernardo de Carvalho A."/>
            <person name="Caspi A."/>
            <person name="Castrezana S."/>
            <person name="Celniker S.E."/>
            <person name="Chang J.L."/>
            <person name="Chapple C."/>
            <person name="Chatterji S."/>
            <person name="Chinwalla A."/>
            <person name="Civetta A."/>
            <person name="Clifton S.W."/>
            <person name="Comeron J.M."/>
            <person name="Costello J.C."/>
            <person name="Coyne J.A."/>
            <person name="Daub J."/>
            <person name="David R.G."/>
            <person name="Delcher A.L."/>
            <person name="Delehaunty K."/>
            <person name="Do C.B."/>
            <person name="Ebling H."/>
            <person name="Edwards K."/>
            <person name="Eickbush T."/>
            <person name="Evans J.D."/>
            <person name="Filipski A."/>
            <person name="Findeiss S."/>
            <person name="Freyhult E."/>
            <person name="Fulton L."/>
            <person name="Fulton R."/>
            <person name="Garcia A.C."/>
            <person name="Gardiner A."/>
            <person name="Garfield D.A."/>
            <person name="Garvin B.E."/>
            <person name="Gibson G."/>
            <person name="Gilbert D."/>
            <person name="Gnerre S."/>
            <person name="Godfrey J."/>
            <person name="Good R."/>
            <person name="Gotea V."/>
            <person name="Gravely B."/>
            <person name="Greenberg A.J."/>
            <person name="Griffiths-Jones S."/>
            <person name="Gross S."/>
            <person name="Guigo R."/>
            <person name="Gustafson E.A."/>
            <person name="Haerty W."/>
            <person name="Hahn M.W."/>
            <person name="Halligan D.L."/>
            <person name="Halpern A.L."/>
            <person name="Halter G.M."/>
            <person name="Han M.V."/>
            <person name="Heger A."/>
            <person name="Hillier L."/>
            <person name="Hinrichs A.S."/>
            <person name="Holmes I."/>
            <person name="Hoskins R.A."/>
            <person name="Hubisz M.J."/>
            <person name="Hultmark D."/>
            <person name="Huntley M.A."/>
            <person name="Jaffe D.B."/>
            <person name="Jagadeeshan S."/>
            <person name="Jeck W.R."/>
            <person name="Johnson J."/>
            <person name="Jones C.D."/>
            <person name="Jordan W.C."/>
            <person name="Karpen G.H."/>
            <person name="Kataoka E."/>
            <person name="Keightley P.D."/>
            <person name="Kheradpour P."/>
            <person name="Kirkness E.F."/>
            <person name="Koerich L.B."/>
            <person name="Kristiansen K."/>
            <person name="Kudrna D."/>
            <person name="Kulathinal R.J."/>
            <person name="Kumar S."/>
            <person name="Kwok R."/>
            <person name="Lander E."/>
            <person name="Langley C.H."/>
            <person name="Lapoint R."/>
            <person name="Lazzaro B.P."/>
            <person name="Lee S.J."/>
            <person name="Levesque L."/>
            <person name="Li R."/>
            <person name="Lin C.F."/>
            <person name="Lin M.F."/>
            <person name="Lindblad-Toh K."/>
            <person name="Llopart A."/>
            <person name="Long M."/>
            <person name="Low L."/>
            <person name="Lozovsky E."/>
            <person name="Lu J."/>
            <person name="Luo M."/>
            <person name="Machado C.A."/>
            <person name="Makalowski W."/>
            <person name="Marzo M."/>
            <person name="Matsuda M."/>
            <person name="Matzkin L."/>
            <person name="McAllister B."/>
            <person name="McBride C.S."/>
            <person name="McKernan B."/>
            <person name="McKernan K."/>
            <person name="Mendez-Lago M."/>
            <person name="Minx P."/>
            <person name="Mollenhauer M.U."/>
            <person name="Montooth K."/>
            <person name="Mount S.M."/>
            <person name="Mu X."/>
            <person name="Myers E."/>
            <person name="Negre B."/>
            <person name="Newfeld S."/>
            <person name="Nielsen R."/>
            <person name="Noor M.A."/>
            <person name="O'Grady P."/>
            <person name="Pachter L."/>
            <person name="Papaceit M."/>
            <person name="Parisi M.J."/>
            <person name="Parisi M."/>
            <person name="Parts L."/>
            <person name="Pedersen J.S."/>
            <person name="Pesole G."/>
            <person name="Phillippy A.M."/>
            <person name="Ponting C.P."/>
            <person name="Pop M."/>
            <person name="Porcelli D."/>
            <person name="Powell J.R."/>
            <person name="Prohaska S."/>
            <person name="Pruitt K."/>
            <person name="Puig M."/>
            <person name="Quesneville H."/>
            <person name="Ram K.R."/>
            <person name="Rand D."/>
            <person name="Rasmussen M.D."/>
            <person name="Reed L.K."/>
            <person name="Reenan R."/>
            <person name="Reily A."/>
            <person name="Remington K.A."/>
            <person name="Rieger T.T."/>
            <person name="Ritchie M.G."/>
            <person name="Robin C."/>
            <person name="Rogers Y.H."/>
            <person name="Rohde C."/>
            <person name="Rozas J."/>
            <person name="Rubenfield M.J."/>
            <person name="Ruiz A."/>
            <person name="Russo S."/>
            <person name="Salzberg S.L."/>
            <person name="Sanchez-Gracia A."/>
            <person name="Saranga D.J."/>
            <person name="Sato H."/>
            <person name="Schaeffer S.W."/>
            <person name="Schatz M.C."/>
            <person name="Schlenke T."/>
            <person name="Schwartz R."/>
            <person name="Segarra C."/>
            <person name="Singh R.S."/>
            <person name="Sirot L."/>
            <person name="Sirota M."/>
            <person name="Sisneros N.B."/>
            <person name="Smith C.D."/>
            <person name="Smith T.F."/>
            <person name="Spieth J."/>
            <person name="Stage D.E."/>
            <person name="Stark A."/>
            <person name="Stephan W."/>
            <person name="Strausberg R.L."/>
            <person name="Strempel S."/>
            <person name="Sturgill D."/>
            <person name="Sutton G."/>
            <person name="Sutton G.G."/>
            <person name="Tao W."/>
            <person name="Teichmann S."/>
            <person name="Tobari Y.N."/>
            <person name="Tomimura Y."/>
            <person name="Tsolas J.M."/>
            <person name="Valente V.L."/>
            <person name="Venter E."/>
            <person name="Venter J.C."/>
            <person name="Vicario S."/>
            <person name="Vieira F.G."/>
            <person name="Vilella A.J."/>
            <person name="Villasante A."/>
            <person name="Walenz B."/>
            <person name="Wang J."/>
            <person name="Wasserman M."/>
            <person name="Watts T."/>
            <person name="Wilson D."/>
            <person name="Wilson R.K."/>
            <person name="Wing R.A."/>
            <person name="Wolfner M.F."/>
            <person name="Wong A."/>
            <person name="Wong G.K."/>
            <person name="Wu C.I."/>
            <person name="Wu G."/>
            <person name="Yamamoto D."/>
            <person name="Yang H.P."/>
            <person name="Yang S.P."/>
            <person name="Yorke J.A."/>
            <person name="Yoshida K."/>
            <person name="Zdobnov E."/>
            <person name="Zhang P."/>
            <person name="Zhang Y."/>
            <person name="Zimin A.V."/>
            <person name="Baldwin J."/>
            <person name="Abdouelleil A."/>
            <person name="Abdulkadir J."/>
            <person name="Abebe A."/>
            <person name="Abera B."/>
            <person name="Abreu J."/>
            <person name="Acer S.C."/>
            <person name="Aftuck L."/>
            <person name="Alexander A."/>
            <person name="An P."/>
            <person name="Anderson E."/>
            <person name="Anderson S."/>
            <person name="Arachi H."/>
            <person name="Azer M."/>
            <person name="Bachantsang P."/>
            <person name="Barry A."/>
            <person name="Bayul T."/>
            <person name="Berlin A."/>
            <person name="Bessette D."/>
            <person name="Bloom T."/>
            <person name="Blye J."/>
            <person name="Boguslavskiy L."/>
            <person name="Bonnet C."/>
            <person name="Boukhgalter B."/>
            <person name="Bourzgui I."/>
            <person name="Brown A."/>
            <person name="Cahill P."/>
            <person name="Channer S."/>
            <person name="Cheshatsang Y."/>
            <person name="Chuda L."/>
            <person name="Citroen M."/>
            <person name="Collymore A."/>
            <person name="Cooke P."/>
            <person name="Costello M."/>
            <person name="D'Aco K."/>
            <person name="Daza R."/>
            <person name="De Haan G."/>
            <person name="DeGray S."/>
            <person name="DeMaso C."/>
            <person name="Dhargay N."/>
            <person name="Dooley K."/>
            <person name="Dooley E."/>
            <person name="Doricent M."/>
            <person name="Dorje P."/>
            <person name="Dorjee K."/>
            <person name="Dupes A."/>
            <person name="Elong R."/>
            <person name="Falk J."/>
            <person name="Farina A."/>
            <person name="Faro S."/>
            <person name="Ferguson D."/>
            <person name="Fisher S."/>
            <person name="Foley C.D."/>
            <person name="Franke A."/>
            <person name="Friedrich D."/>
            <person name="Gadbois L."/>
            <person name="Gearin G."/>
            <person name="Gearin C.R."/>
            <person name="Giannoukos G."/>
            <person name="Goode T."/>
            <person name="Graham J."/>
            <person name="Grandbois E."/>
            <person name="Grewal S."/>
            <person name="Gyaltsen K."/>
            <person name="Hafez N."/>
            <person name="Hagos B."/>
            <person name="Hall J."/>
            <person name="Henson C."/>
            <person name="Hollinger A."/>
            <person name="Honan T."/>
            <person name="Huard M.D."/>
            <person name="Hughes L."/>
            <person name="Hurhula B."/>
            <person name="Husby M.E."/>
            <person name="Kamat A."/>
            <person name="Kanga B."/>
            <person name="Kashin S."/>
            <person name="Khazanovich D."/>
            <person name="Kisner P."/>
            <person name="Lance K."/>
            <person name="Lara M."/>
            <person name="Lee W."/>
            <person name="Lennon N."/>
            <person name="Letendre F."/>
            <person name="LeVine R."/>
            <person name="Lipovsky A."/>
            <person name="Liu X."/>
            <person name="Liu J."/>
            <person name="Liu S."/>
            <person name="Lokyitsang T."/>
            <person name="Lokyitsang Y."/>
            <person name="Lubonja R."/>
            <person name="Lui A."/>
            <person name="MacDonald P."/>
            <person name="Magnisalis V."/>
            <person name="Maru K."/>
            <person name="Matthews C."/>
            <person name="McCusker W."/>
            <person name="McDonough S."/>
            <person name="Mehta T."/>
            <person name="Meldrim J."/>
            <person name="Meneus L."/>
            <person name="Mihai O."/>
            <person name="Mihalev A."/>
            <person name="Mihova T."/>
            <person name="Mittelman R."/>
            <person name="Mlenga V."/>
            <person name="Montmayeur A."/>
            <person name="Mulrain L."/>
            <person name="Navidi A."/>
            <person name="Naylor J."/>
            <person name="Negash T."/>
            <person name="Nguyen T."/>
            <person name="Nguyen N."/>
            <person name="Nicol R."/>
            <person name="Norbu C."/>
            <person name="Norbu N."/>
            <person name="Novod N."/>
            <person name="O'Neill B."/>
            <person name="Osman S."/>
            <person name="Markiewicz E."/>
            <person name="Oyono O.L."/>
            <person name="Patti C."/>
            <person name="Phunkhang P."/>
            <person name="Pierre F."/>
            <person name="Priest M."/>
            <person name="Raghuraman S."/>
            <person name="Rege F."/>
            <person name="Reyes R."/>
            <person name="Rise C."/>
            <person name="Rogov P."/>
            <person name="Ross K."/>
            <person name="Ryan E."/>
            <person name="Settipalli S."/>
            <person name="Shea T."/>
            <person name="Sherpa N."/>
            <person name="Shi L."/>
            <person name="Shih D."/>
            <person name="Sparrow T."/>
            <person name="Spaulding J."/>
            <person name="Stalker J."/>
            <person name="Stange-Thomann N."/>
            <person name="Stavropoulos S."/>
            <person name="Stone C."/>
            <person name="Strader C."/>
            <person name="Tesfaye S."/>
            <person name="Thomson T."/>
            <person name="Thoulutsang Y."/>
            <person name="Thoulutsang D."/>
            <person name="Topham K."/>
            <person name="Topping I."/>
            <person name="Tsamla T."/>
            <person name="Vassiliev H."/>
            <person name="Vo A."/>
            <person name="Wangchuk T."/>
            <person name="Wangdi T."/>
            <person name="Weiand M."/>
            <person name="Wilkinson J."/>
            <person name="Wilson A."/>
            <person name="Yadav S."/>
            <person name="Young G."/>
            <person name="Yu Q."/>
            <person name="Zembek L."/>
            <person name="Zhong D."/>
            <person name="Zimmer A."/>
            <person name="Zwirko Z."/>
            <person name="Jaffe D.B."/>
            <person name="Alvarez P."/>
            <person name="Brockman W."/>
            <person name="Butler J."/>
            <person name="Chin C."/>
            <person name="Gnerre S."/>
            <person name="Grabherr M."/>
            <person name="Kleber M."/>
            <person name="Mauceli E."/>
            <person name="MacCallum I."/>
        </authorList>
    </citation>
    <scope>NUCLEOTIDE SEQUENCE [LARGE SCALE GENOMIC DNA]</scope>
    <source>
        <strain evidence="2">MV2-25</strain>
    </source>
</reference>
<feature type="region of interest" description="Disordered" evidence="1">
    <location>
        <begin position="172"/>
        <end position="230"/>
    </location>
</feature>
<reference evidence="2" key="1">
    <citation type="journal article" date="2005" name="Genome Res.">
        <title>Comparative genome sequencing of Drosophila pseudoobscura: chromosomal, gene, and cis-element evolution.</title>
        <authorList>
            <person name="Richards S."/>
            <person name="Liu Y."/>
            <person name="Bettencourt B.R."/>
            <person name="Hradecky P."/>
            <person name="Letovsky S."/>
            <person name="Nielsen R."/>
            <person name="Thornton K."/>
            <person name="Hubisz M.J."/>
            <person name="Chen R."/>
            <person name="Meisel R.P."/>
            <person name="Couronne O."/>
            <person name="Hua S."/>
            <person name="Smith M.A."/>
            <person name="Zhang P."/>
            <person name="Liu J."/>
            <person name="Bussemaker H.J."/>
            <person name="van Batenburg M.F."/>
            <person name="Howells S.L."/>
            <person name="Scherer S.E."/>
            <person name="Sodergren E."/>
            <person name="Matthews B.B."/>
            <person name="Crosby M.A."/>
            <person name="Schroeder A.J."/>
            <person name="Ortiz-Barrientos D."/>
            <person name="Rives C.M."/>
            <person name="Metzker M.L."/>
            <person name="Muzny D.M."/>
            <person name="Scott G."/>
            <person name="Steffen D."/>
            <person name="Wheeler D.A."/>
            <person name="Worley K.C."/>
            <person name="Havlak P."/>
            <person name="Durbin K.J."/>
            <person name="Egan A."/>
            <person name="Gill R."/>
            <person name="Hume J."/>
            <person name="Morgan M.B."/>
            <person name="Miner G."/>
            <person name="Hamilton C."/>
            <person name="Huang Y."/>
            <person name="Waldron L."/>
            <person name="Verduzco D."/>
            <person name="Clerc-Blankenburg K.P."/>
            <person name="Dubchak I."/>
            <person name="Noor M.A."/>
            <person name="Anderson W."/>
            <person name="White K.P."/>
            <person name="Clark A.G."/>
            <person name="Schaeffer S.W."/>
            <person name="Gelbart W."/>
            <person name="Weinstock G.M."/>
            <person name="Gibbs R.A."/>
        </authorList>
    </citation>
    <scope>NUCLEOTIDE SEQUENCE [LARGE SCALE GENOMIC DNA]</scope>
    <source>
        <strain evidence="2">MV2-25</strain>
    </source>
</reference>
<accession>B5DUC3</accession>
<dbReference type="HOGENOM" id="CLU_1316654_0_0_1"/>
<reference evidence="2" key="4">
    <citation type="submission" date="2015-11" db="EMBL/GenBank/DDBJ databases">
        <authorList>
            <consortium name="FlyBase"/>
        </authorList>
    </citation>
    <scope>NUCLEOTIDE SEQUENCE</scope>
    <source>
        <strain evidence="2">MV2-25</strain>
    </source>
</reference>
<protein>
    <submittedName>
        <fullName evidence="2">Uncharacterized protein</fullName>
    </submittedName>
</protein>
<evidence type="ECO:0000313" key="2">
    <source>
        <dbReference type="EMBL" id="EDY71960.2"/>
    </source>
</evidence>
<organism evidence="2">
    <name type="scientific">Drosophila pseudoobscura pseudoobscura</name>
    <name type="common">Fruit fly</name>
    <dbReference type="NCBI Taxonomy" id="46245"/>
    <lineage>
        <taxon>Eukaryota</taxon>
        <taxon>Metazoa</taxon>
        <taxon>Ecdysozoa</taxon>
        <taxon>Arthropoda</taxon>
        <taxon>Hexapoda</taxon>
        <taxon>Insecta</taxon>
        <taxon>Pterygota</taxon>
        <taxon>Neoptera</taxon>
        <taxon>Endopterygota</taxon>
        <taxon>Diptera</taxon>
        <taxon>Brachycera</taxon>
        <taxon>Muscomorpha</taxon>
        <taxon>Ephydroidea</taxon>
        <taxon>Drosophilidae</taxon>
        <taxon>Drosophila</taxon>
        <taxon>Sophophora</taxon>
    </lineage>
</organism>
<dbReference type="EMBL" id="CH673301">
    <property type="protein sequence ID" value="EDY71960.2"/>
    <property type="molecule type" value="Genomic_DNA"/>
</dbReference>
<sequence>MASPRKILRYSMQSNENEKGKTCSDVLEELKKTTETLKLGNAVIRDQLNAVIQILADQTVLIKQLVKEKGELNPIRGQFPIKREEELVELEEKIKLNRDIYITPMKSILKPAGVLSGLNFILVSSNISDGENSGSRAAPPMVTAGGILNRIVSGIRSAYLEILVRIPMVVPRNNRSDSTSNRAPEAAIGLRTPNSLSRDRIRAPSTSRRRRHKPIQEQPGPSTRRRRTNW</sequence>